<dbReference type="GO" id="GO:0000150">
    <property type="term" value="F:DNA strand exchange activity"/>
    <property type="evidence" value="ECO:0007669"/>
    <property type="project" value="InterPro"/>
</dbReference>
<dbReference type="InterPro" id="IPR006119">
    <property type="entry name" value="Resolv_N"/>
</dbReference>
<dbReference type="Proteomes" id="UP000033052">
    <property type="component" value="Chromosome"/>
</dbReference>
<evidence type="ECO:0000259" key="2">
    <source>
        <dbReference type="PROSITE" id="PS51737"/>
    </source>
</evidence>
<dbReference type="GO" id="GO:0003677">
    <property type="term" value="F:DNA binding"/>
    <property type="evidence" value="ECO:0007669"/>
    <property type="project" value="InterPro"/>
</dbReference>
<dbReference type="InterPro" id="IPR050639">
    <property type="entry name" value="SSR_resolvase"/>
</dbReference>
<dbReference type="Pfam" id="PF13408">
    <property type="entry name" value="Zn_ribbon_recom"/>
    <property type="match status" value="1"/>
</dbReference>
<dbReference type="Gene3D" id="3.90.1750.20">
    <property type="entry name" value="Putative Large Serine Recombinase, Chain B, Domain 2"/>
    <property type="match status" value="1"/>
</dbReference>
<sequence length="614" mass="71369">METVGIYSRKSKFTGKGESIENQVQMCKEYINQRLGKNIKIVIYEDEGFSGSTTDRPKFKEMIKDIKLKKINILICYRLDRISRNVADFSNTLEILQENNCSFISIREQFDTSTPMGRAMIYIASVFAQLERETIAERVKDNMLELAKTGRWTGGKIPLGFISERVKYTDDAGLQREYSILKIDKEEIKFVEFLYEKYLELGSLHKLEVYITQNQLKSRNGIMFEKSSLKLILQNPIYVKANYEVITYLKENNWIVYGEPDNKHSLLSYNKTEQSFKNGKHTKVKKSENERFVAISNIEGFIDPNLWLQVQRQFDKNRSKFPRLGKTHNALLVGKLICGQCKEYMLVQHGRVSKTTGKKLFYYTCSLKRKSHKKLCDNNNAKADYVENLVINSLKLLSKSKKKFINQLKISYKNKLKSTKASIEKLSLEKSLSEKKNQIDNLVLALSKSSEIEDILLGKIKSLKNDCIQIENKIKYINSSAEEQKLNNINLDLIDSIIDECSIIDKLTRDKQKRIIDTLIDTIYWYGSGNGKGKIKIKFIGADEDTKEIVLSEEELQPKMLQFYSHSTCKINDFLLSFRKTKKNKGIRKCKIYRSLCRWKRKFYKIFVCSSKNG</sequence>
<dbReference type="InterPro" id="IPR025827">
    <property type="entry name" value="Zn_ribbon_recom_dom"/>
</dbReference>
<dbReference type="PANTHER" id="PTHR30461:SF23">
    <property type="entry name" value="DNA RECOMBINASE-RELATED"/>
    <property type="match status" value="1"/>
</dbReference>
<dbReference type="GeneID" id="92939147"/>
<dbReference type="PROSITE" id="PS51737">
    <property type="entry name" value="RECOMBINASE_DNA_BIND"/>
    <property type="match status" value="1"/>
</dbReference>
<evidence type="ECO:0000259" key="1">
    <source>
        <dbReference type="PROSITE" id="PS51736"/>
    </source>
</evidence>
<dbReference type="Gene3D" id="3.40.50.1390">
    <property type="entry name" value="Resolvase, N-terminal catalytic domain"/>
    <property type="match status" value="1"/>
</dbReference>
<dbReference type="InterPro" id="IPR011109">
    <property type="entry name" value="DNA_bind_recombinase_dom"/>
</dbReference>
<dbReference type="KEGG" id="cld:CLSPO_c24930"/>
<evidence type="ECO:0000313" key="4">
    <source>
        <dbReference type="Proteomes" id="UP000033052"/>
    </source>
</evidence>
<dbReference type="EMBL" id="CP009225">
    <property type="protein sequence ID" value="AKC63213.1"/>
    <property type="molecule type" value="Genomic_DNA"/>
</dbReference>
<protein>
    <submittedName>
        <fullName evidence="3">Resolvase</fullName>
    </submittedName>
</protein>
<dbReference type="SUPFAM" id="SSF53041">
    <property type="entry name" value="Resolvase-like"/>
    <property type="match status" value="1"/>
</dbReference>
<feature type="domain" description="Resolvase/invertase-type recombinase catalytic" evidence="1">
    <location>
        <begin position="3"/>
        <end position="150"/>
    </location>
</feature>
<dbReference type="PROSITE" id="PS51736">
    <property type="entry name" value="RECOMBINASES_3"/>
    <property type="match status" value="1"/>
</dbReference>
<accession>A0A7U4JQ32</accession>
<dbReference type="InterPro" id="IPR038109">
    <property type="entry name" value="DNA_bind_recomb_sf"/>
</dbReference>
<reference evidence="3 4" key="1">
    <citation type="journal article" date="2015" name="PLoS ONE">
        <title>A universal mariner transposon system for forward genetic studies in the genus clostridium.</title>
        <authorList>
            <person name="Zhang Y."/>
            <person name="Grosse-Honebrink A."/>
            <person name="Minton N.P."/>
        </authorList>
    </citation>
    <scope>NUCLEOTIDE SEQUENCE [LARGE SCALE GENOMIC DNA]</scope>
    <source>
        <strain evidence="3 4">NCIMB 10696</strain>
    </source>
</reference>
<dbReference type="Pfam" id="PF00239">
    <property type="entry name" value="Resolvase"/>
    <property type="match status" value="1"/>
</dbReference>
<dbReference type="RefSeq" id="WP_046340408.1">
    <property type="nucleotide sequence ID" value="NZ_CP009225.1"/>
</dbReference>
<name>A0A7U4JQ32_CLOSG</name>
<dbReference type="InterPro" id="IPR036162">
    <property type="entry name" value="Resolvase-like_N_sf"/>
</dbReference>
<organism evidence="3 4">
    <name type="scientific">Clostridium sporogenes</name>
    <dbReference type="NCBI Taxonomy" id="1509"/>
    <lineage>
        <taxon>Bacteria</taxon>
        <taxon>Bacillati</taxon>
        <taxon>Bacillota</taxon>
        <taxon>Clostridia</taxon>
        <taxon>Eubacteriales</taxon>
        <taxon>Clostridiaceae</taxon>
        <taxon>Clostridium</taxon>
    </lineage>
</organism>
<proteinExistence type="predicted"/>
<evidence type="ECO:0000313" key="3">
    <source>
        <dbReference type="EMBL" id="AKC63213.1"/>
    </source>
</evidence>
<feature type="domain" description="Recombinase" evidence="2">
    <location>
        <begin position="158"/>
        <end position="320"/>
    </location>
</feature>
<dbReference type="Pfam" id="PF07508">
    <property type="entry name" value="Recombinase"/>
    <property type="match status" value="1"/>
</dbReference>
<dbReference type="SMART" id="SM00857">
    <property type="entry name" value="Resolvase"/>
    <property type="match status" value="1"/>
</dbReference>
<dbReference type="AlphaFoldDB" id="A0A7U4JQ32"/>
<dbReference type="PANTHER" id="PTHR30461">
    <property type="entry name" value="DNA-INVERTASE FROM LAMBDOID PROPHAGE"/>
    <property type="match status" value="1"/>
</dbReference>
<gene>
    <name evidence="3" type="ORF">CLSPO_c24930</name>
</gene>
<dbReference type="CDD" id="cd03768">
    <property type="entry name" value="SR_ResInv"/>
    <property type="match status" value="1"/>
</dbReference>